<dbReference type="Gene3D" id="3.40.710.10">
    <property type="entry name" value="DD-peptidase/beta-lactamase superfamily"/>
    <property type="match status" value="1"/>
</dbReference>
<dbReference type="RefSeq" id="WP_304374571.1">
    <property type="nucleotide sequence ID" value="NZ_JAUOZU010000001.1"/>
</dbReference>
<protein>
    <submittedName>
        <fullName evidence="2">Serine hydrolase</fullName>
        <ecNumber evidence="2">3.-.-.-</ecNumber>
    </submittedName>
</protein>
<feature type="domain" description="Beta-lactamase-related" evidence="1">
    <location>
        <begin position="88"/>
        <end position="374"/>
    </location>
</feature>
<evidence type="ECO:0000313" key="2">
    <source>
        <dbReference type="EMBL" id="MDO6962688.1"/>
    </source>
</evidence>
<name>A0ABT8YG88_9HYPH</name>
<dbReference type="Proteomes" id="UP001174932">
    <property type="component" value="Unassembled WGS sequence"/>
</dbReference>
<keyword evidence="3" id="KW-1185">Reference proteome</keyword>
<dbReference type="EMBL" id="JAUOZU010000001">
    <property type="protein sequence ID" value="MDO6962688.1"/>
    <property type="molecule type" value="Genomic_DNA"/>
</dbReference>
<dbReference type="Pfam" id="PF00144">
    <property type="entry name" value="Beta-lactamase"/>
    <property type="match status" value="1"/>
</dbReference>
<comment type="caution">
    <text evidence="2">The sequence shown here is derived from an EMBL/GenBank/DDBJ whole genome shotgun (WGS) entry which is preliminary data.</text>
</comment>
<reference evidence="2" key="1">
    <citation type="journal article" date="2015" name="Int. J. Syst. Evol. Microbiol.">
        <title>Rhizobium alvei sp. nov., isolated from a freshwater river.</title>
        <authorList>
            <person name="Sheu S.Y."/>
            <person name="Huang H.W."/>
            <person name="Young C.C."/>
            <person name="Chen W.M."/>
        </authorList>
    </citation>
    <scope>NUCLEOTIDE SEQUENCE</scope>
    <source>
        <strain evidence="2">TNR-22</strain>
    </source>
</reference>
<evidence type="ECO:0000259" key="1">
    <source>
        <dbReference type="Pfam" id="PF00144"/>
    </source>
</evidence>
<dbReference type="InterPro" id="IPR001466">
    <property type="entry name" value="Beta-lactam-related"/>
</dbReference>
<dbReference type="PANTHER" id="PTHR43283:SF7">
    <property type="entry name" value="BETA-LACTAMASE-RELATED DOMAIN-CONTAINING PROTEIN"/>
    <property type="match status" value="1"/>
</dbReference>
<keyword evidence="2" id="KW-0378">Hydrolase</keyword>
<dbReference type="PANTHER" id="PTHR43283">
    <property type="entry name" value="BETA-LACTAMASE-RELATED"/>
    <property type="match status" value="1"/>
</dbReference>
<gene>
    <name evidence="2" type="ORF">Q4481_01890</name>
</gene>
<dbReference type="GO" id="GO:0016787">
    <property type="term" value="F:hydrolase activity"/>
    <property type="evidence" value="ECO:0007669"/>
    <property type="project" value="UniProtKB-KW"/>
</dbReference>
<reference evidence="2" key="2">
    <citation type="submission" date="2023-07" db="EMBL/GenBank/DDBJ databases">
        <authorList>
            <person name="Shen H."/>
        </authorList>
    </citation>
    <scope>NUCLEOTIDE SEQUENCE</scope>
    <source>
        <strain evidence="2">TNR-22</strain>
    </source>
</reference>
<organism evidence="2 3">
    <name type="scientific">Rhizobium alvei</name>
    <dbReference type="NCBI Taxonomy" id="1132659"/>
    <lineage>
        <taxon>Bacteria</taxon>
        <taxon>Pseudomonadati</taxon>
        <taxon>Pseudomonadota</taxon>
        <taxon>Alphaproteobacteria</taxon>
        <taxon>Hyphomicrobiales</taxon>
        <taxon>Rhizobiaceae</taxon>
        <taxon>Rhizobium/Agrobacterium group</taxon>
        <taxon>Rhizobium</taxon>
    </lineage>
</organism>
<proteinExistence type="predicted"/>
<dbReference type="EC" id="3.-.-.-" evidence="2"/>
<dbReference type="SUPFAM" id="SSF56601">
    <property type="entry name" value="beta-lactamase/transpeptidase-like"/>
    <property type="match status" value="1"/>
</dbReference>
<sequence>MPDSQKLRDPRQPGAPIIPRASWDLGPYNRWTFQNVRDLTPTTRVWRGIGQPSNLGEAPDDIENIRFNHDGKEWTVGEVLAETYTDGFLVMHRGRVVLEIYMNGMRRHTTHLSQSVAKSVTAAASAGLIERGILDPQAPVTEYLPELEKTAYAGAKLQHVLDMTSGVLFDETYTAEDSHMAKVDVACGWKEPKDPSWPLTMWEFIQTLTEKECEHGESFRYRSIETDVLAFAMQRATGKALADIVSENLWIPLGAEEDAYFTVDRGGYALADGGFNATLRDYGRFAQMITNNGSFNGRQIVPASFIERTRKGGNNAIFGPDYRVALPKGAYHNQFWIDDVDRPALMARGVFGQLLYMDQESQFAAVKLSSWPDFLNIARTRLTFAAVRAIRTAIA</sequence>
<dbReference type="InterPro" id="IPR050789">
    <property type="entry name" value="Diverse_Enzym_Activities"/>
</dbReference>
<accession>A0ABT8YG88</accession>
<evidence type="ECO:0000313" key="3">
    <source>
        <dbReference type="Proteomes" id="UP001174932"/>
    </source>
</evidence>
<dbReference type="InterPro" id="IPR012338">
    <property type="entry name" value="Beta-lactam/transpept-like"/>
</dbReference>